<comment type="caution">
    <text evidence="7">The sequence shown here is derived from an EMBL/GenBank/DDBJ whole genome shotgun (WGS) entry which is preliminary data.</text>
</comment>
<dbReference type="InterPro" id="IPR020889">
    <property type="entry name" value="LipoPS_assembly_LptD"/>
</dbReference>
<comment type="caution">
    <text evidence="4">Lacks conserved residue(s) required for the propagation of feature annotation.</text>
</comment>
<evidence type="ECO:0000256" key="1">
    <source>
        <dbReference type="ARBA" id="ARBA00022729"/>
    </source>
</evidence>
<feature type="chain" id="PRO_5044921843" description="LPS-assembly protein LptD" evidence="4">
    <location>
        <begin position="45"/>
        <end position="845"/>
    </location>
</feature>
<dbReference type="InterPro" id="IPR050218">
    <property type="entry name" value="LptD"/>
</dbReference>
<keyword evidence="8" id="KW-1185">Reference proteome</keyword>
<reference evidence="7 8" key="1">
    <citation type="submission" date="2023-07" db="EMBL/GenBank/DDBJ databases">
        <title>Genomic Encyclopedia of Type Strains, Phase IV (KMG-IV): sequencing the most valuable type-strain genomes for metagenomic binning, comparative biology and taxonomic classification.</title>
        <authorList>
            <person name="Goeker M."/>
        </authorList>
    </citation>
    <scope>NUCLEOTIDE SEQUENCE [LARGE SCALE GENOMIC DNA]</scope>
    <source>
        <strain evidence="7 8">DSM 3770</strain>
    </source>
</reference>
<feature type="domain" description="Organic solvent tolerance-like N-terminal" evidence="5">
    <location>
        <begin position="77"/>
        <end position="140"/>
    </location>
</feature>
<evidence type="ECO:0000256" key="4">
    <source>
        <dbReference type="HAMAP-Rule" id="MF_01411"/>
    </source>
</evidence>
<accession>A0ABU0LF03</accession>
<dbReference type="Gene3D" id="2.60.450.10">
    <property type="entry name" value="Lipopolysaccharide (LPS) transport protein A like domain"/>
    <property type="match status" value="1"/>
</dbReference>
<proteinExistence type="inferred from homology"/>
<feature type="signal peptide" evidence="4">
    <location>
        <begin position="1"/>
        <end position="44"/>
    </location>
</feature>
<evidence type="ECO:0000259" key="6">
    <source>
        <dbReference type="Pfam" id="PF04453"/>
    </source>
</evidence>
<dbReference type="InterPro" id="IPR007543">
    <property type="entry name" value="LptD_C"/>
</dbReference>
<comment type="similarity">
    <text evidence="4">Belongs to the LptD family.</text>
</comment>
<feature type="domain" description="LptD C-terminal" evidence="6">
    <location>
        <begin position="340"/>
        <end position="763"/>
    </location>
</feature>
<protein>
    <recommendedName>
        <fullName evidence="4">LPS-assembly protein LptD</fullName>
    </recommendedName>
</protein>
<gene>
    <name evidence="4" type="primary">lptD</name>
    <name evidence="7" type="ORF">QOZ94_002478</name>
</gene>
<evidence type="ECO:0000313" key="7">
    <source>
        <dbReference type="EMBL" id="MDQ0505678.1"/>
    </source>
</evidence>
<dbReference type="InterPro" id="IPR005653">
    <property type="entry name" value="OstA-like_N"/>
</dbReference>
<evidence type="ECO:0000256" key="3">
    <source>
        <dbReference type="ARBA" id="ARBA00023237"/>
    </source>
</evidence>
<dbReference type="PANTHER" id="PTHR30189:SF1">
    <property type="entry name" value="LPS-ASSEMBLY PROTEIN LPTD"/>
    <property type="match status" value="1"/>
</dbReference>
<dbReference type="PANTHER" id="PTHR30189">
    <property type="entry name" value="LPS-ASSEMBLY PROTEIN"/>
    <property type="match status" value="1"/>
</dbReference>
<dbReference type="RefSeq" id="WP_237345521.1">
    <property type="nucleotide sequence ID" value="NZ_JABWGX010000010.1"/>
</dbReference>
<dbReference type="Pfam" id="PF03968">
    <property type="entry name" value="LptD_N"/>
    <property type="match status" value="1"/>
</dbReference>
<dbReference type="EMBL" id="JAUSVY010000005">
    <property type="protein sequence ID" value="MDQ0505678.1"/>
    <property type="molecule type" value="Genomic_DNA"/>
</dbReference>
<keyword evidence="3 4" id="KW-0998">Cell outer membrane</keyword>
<dbReference type="HAMAP" id="MF_01411">
    <property type="entry name" value="LPS_assembly_LptD"/>
    <property type="match status" value="1"/>
</dbReference>
<comment type="subcellular location">
    <subcellularLocation>
        <location evidence="4">Cell outer membrane</location>
    </subcellularLocation>
</comment>
<organism evidence="7 8">
    <name type="scientific">Xanthobacter agilis</name>
    <dbReference type="NCBI Taxonomy" id="47492"/>
    <lineage>
        <taxon>Bacteria</taxon>
        <taxon>Pseudomonadati</taxon>
        <taxon>Pseudomonadota</taxon>
        <taxon>Alphaproteobacteria</taxon>
        <taxon>Hyphomicrobiales</taxon>
        <taxon>Xanthobacteraceae</taxon>
        <taxon>Xanthobacter</taxon>
    </lineage>
</organism>
<comment type="function">
    <text evidence="4">Involved in the assembly of lipopolysaccharide (LPS) at the surface of the outer membrane.</text>
</comment>
<keyword evidence="2 4" id="KW-0472">Membrane</keyword>
<dbReference type="Proteomes" id="UP001241747">
    <property type="component" value="Unassembled WGS sequence"/>
</dbReference>
<keyword evidence="1 4" id="KW-0732">Signal</keyword>
<name>A0ABU0LF03_XANAG</name>
<dbReference type="Pfam" id="PF04453">
    <property type="entry name" value="LptD"/>
    <property type="match status" value="1"/>
</dbReference>
<evidence type="ECO:0000256" key="2">
    <source>
        <dbReference type="ARBA" id="ARBA00023136"/>
    </source>
</evidence>
<evidence type="ECO:0000313" key="8">
    <source>
        <dbReference type="Proteomes" id="UP001241747"/>
    </source>
</evidence>
<sequence length="845" mass="92760" precursor="true">MRVTSHPIAALKNATRGLWAGGRGIGVSALMGLLLALSAGSAPAAAQQTSSPAAAQVAPASTLLPNRKIDPNQKMLVTADQMEYDFQKETVAAVGNVQIYYDGATLEANRVVLDRKANLLRAVGNVRLKDKDGKVVTAENLELTQDFKQGFIDSLRLDTPDKTHFAAVRADRQEGNVTVFQNGVYTACEPCRDDPSRPPLWQIKAKKIIHNQDERMIYYENATVEFFGMPVAYFPYLSSPDPTVKRKTGFLMPEFFSSSQIGYAVGTPFFWNIAPDRDLTLTPTVTTKQGVLMQGEWRQRLINGSYSIRAAGIVQADKNAFITTDTTTGLPDYLPGYRDNRGAIETTGNFAINQFWSFGWDGTLASDRTFLRDYNLSGDTVTTKTSTVYLTGQGDRSYFDLRGLYFLGMSVTDDQDRIPIVGTLNYSKVFDKPLWGGESGIKVNLTSLTREDADFIGTSALTASEGATGIPTGSCTLANPNPQQCLLRGAPGDYTRLSAELYWKKTITDSWGQMWTPFVTARVDVASVNIDPLPYSYMYGATLPGQNPLQSGSDDLIRAMPAIGVDYRYPFISVENWGTQTIEPRAQIIIRPNETNIGAFPNEDAQSLVFDDTNLFEINKYSGYDRVEGGSRANVGVTYTANITNFGTLNALVGQSYSLFGKNSFAYGDMANTGLESGLETGASDYIARLGYSPTKNLEFISRYRFDDDTMSLQRFELQARGSIDKLGVSVTYGRYAPQPLLGYYDLREGIYTTAAYKLTDYWTLSGGVRYNIAESEFDYTLLGVSYIDDCFTFALNYITDYTINGPGADPVNKVMLRIGLRTLGEGGVSTSFGSSSSSSDSTSQ</sequence>
<evidence type="ECO:0000259" key="5">
    <source>
        <dbReference type="Pfam" id="PF03968"/>
    </source>
</evidence>
<comment type="subunit">
    <text evidence="4">Component of the lipopolysaccharide transport and assembly complex.</text>
</comment>